<protein>
    <submittedName>
        <fullName evidence="1">Uncharacterized protein</fullName>
    </submittedName>
</protein>
<sequence length="65" mass="7515">MNRVLQYIGEYAGDKSKVKAHEATNTWFKRKASIPLDTKVQLISYAEKYELIFLKDKLKVSIPVV</sequence>
<reference evidence="1 2" key="1">
    <citation type="journal article" date="2015" name="Genome Biol. Evol.">
        <title>Comparative Genomics of Listeria Sensu Lato: Genus-Wide Differences in Evolutionary Dynamics and the Progressive Gain of Complex, Potentially Pathogenicity-Related Traits through Lateral Gene Transfer.</title>
        <authorList>
            <person name="Chiara M."/>
            <person name="Caruso M."/>
            <person name="D'Erchia A.M."/>
            <person name="Manzari C."/>
            <person name="Fraccalvieri R."/>
            <person name="Goffredo E."/>
            <person name="Latorre L."/>
            <person name="Miccolupo A."/>
            <person name="Padalino I."/>
            <person name="Santagada G."/>
            <person name="Chiocco D."/>
            <person name="Pesole G."/>
            <person name="Horner D.S."/>
            <person name="Parisi A."/>
        </authorList>
    </citation>
    <scope>NUCLEOTIDE SEQUENCE [LARGE SCALE GENOMIC DNA]</scope>
    <source>
        <strain evidence="1 2">1991</strain>
    </source>
</reference>
<name>A0A0J8G5X7_9LIST</name>
<keyword evidence="2" id="KW-1185">Reference proteome</keyword>
<dbReference type="PATRIC" id="fig|1430899.3.peg.2558"/>
<proteinExistence type="predicted"/>
<organism evidence="1 2">
    <name type="scientific">Listeria fleischmannii 1991</name>
    <dbReference type="NCBI Taxonomy" id="1430899"/>
    <lineage>
        <taxon>Bacteria</taxon>
        <taxon>Bacillati</taxon>
        <taxon>Bacillota</taxon>
        <taxon>Bacilli</taxon>
        <taxon>Bacillales</taxon>
        <taxon>Listeriaceae</taxon>
        <taxon>Listeria</taxon>
    </lineage>
</organism>
<comment type="caution">
    <text evidence="1">The sequence shown here is derived from an EMBL/GenBank/DDBJ whole genome shotgun (WGS) entry which is preliminary data.</text>
</comment>
<accession>A0A0J8G5X7</accession>
<dbReference type="AlphaFoldDB" id="A0A0J8G5X7"/>
<dbReference type="OrthoDB" id="5521101at2"/>
<dbReference type="Proteomes" id="UP000052258">
    <property type="component" value="Unassembled WGS sequence"/>
</dbReference>
<evidence type="ECO:0000313" key="2">
    <source>
        <dbReference type="Proteomes" id="UP000052258"/>
    </source>
</evidence>
<dbReference type="RefSeq" id="WP_007477043.1">
    <property type="nucleotide sequence ID" value="NZ_KQ130622.1"/>
</dbReference>
<gene>
    <name evidence="1" type="ORF">X560_2508</name>
</gene>
<dbReference type="EMBL" id="AZHO01000036">
    <property type="protein sequence ID" value="KMT57967.1"/>
    <property type="molecule type" value="Genomic_DNA"/>
</dbReference>
<evidence type="ECO:0000313" key="1">
    <source>
        <dbReference type="EMBL" id="KMT57967.1"/>
    </source>
</evidence>